<dbReference type="SUPFAM" id="SSF56176">
    <property type="entry name" value="FAD-binding/transporter-associated domain-like"/>
    <property type="match status" value="1"/>
</dbReference>
<proteinExistence type="predicted"/>
<protein>
    <recommendedName>
        <fullName evidence="1">FAD-binding PCMH-type domain-containing protein</fullName>
    </recommendedName>
</protein>
<dbReference type="AlphaFoldDB" id="A0A382BYV6"/>
<dbReference type="InterPro" id="IPR016166">
    <property type="entry name" value="FAD-bd_PCMH"/>
</dbReference>
<gene>
    <name evidence="2" type="ORF">METZ01_LOCUS171535</name>
</gene>
<dbReference type="InterPro" id="IPR006094">
    <property type="entry name" value="Oxid_FAD_bind_N"/>
</dbReference>
<accession>A0A382BYV6</accession>
<reference evidence="2" key="1">
    <citation type="submission" date="2018-05" db="EMBL/GenBank/DDBJ databases">
        <authorList>
            <person name="Lanie J.A."/>
            <person name="Ng W.-L."/>
            <person name="Kazmierczak K.M."/>
            <person name="Andrzejewski T.M."/>
            <person name="Davidsen T.M."/>
            <person name="Wayne K.J."/>
            <person name="Tettelin H."/>
            <person name="Glass J.I."/>
            <person name="Rusch D."/>
            <person name="Podicherti R."/>
            <person name="Tsui H.-C.T."/>
            <person name="Winkler M.E."/>
        </authorList>
    </citation>
    <scope>NUCLEOTIDE SEQUENCE</scope>
</reference>
<evidence type="ECO:0000259" key="1">
    <source>
        <dbReference type="PROSITE" id="PS51387"/>
    </source>
</evidence>
<dbReference type="PANTHER" id="PTHR11748">
    <property type="entry name" value="D-LACTATE DEHYDROGENASE"/>
    <property type="match status" value="1"/>
</dbReference>
<dbReference type="PANTHER" id="PTHR11748:SF103">
    <property type="entry name" value="GLYCOLATE OXIDASE SUBUNIT GLCE"/>
    <property type="match status" value="1"/>
</dbReference>
<name>A0A382BYV6_9ZZZZ</name>
<sequence>MQNLLHQSQRVAGVSLEAVAGLVEHVPEDMTATVQAGMSLAVFQKRLAASGQWLPVDPPNPESVTICQLLAKNLSGPRRFGCGTVRDWLIGLAVVLPDGRLIRNGGKVVKNVAGFDLCRLFVGARDTLGIIVEAAFKLLPLPEEEALLARPCESLGQAEEVLEKIWDSDLQPTVLDLHRIDTESLTLVAGFAGPSADVEAQSSEAHGLGFVDETSLDYDATFRCSIPGFSSVAPGQLVSTLRGLRDEPFVARAGNGVIYHPGAKPAEIRSPDLEQRVKEIFDPKGVLPE</sequence>
<dbReference type="Pfam" id="PF01565">
    <property type="entry name" value="FAD_binding_4"/>
    <property type="match status" value="1"/>
</dbReference>
<feature type="domain" description="FAD-binding PCMH-type" evidence="1">
    <location>
        <begin position="1"/>
        <end position="141"/>
    </location>
</feature>
<dbReference type="GO" id="GO:0071949">
    <property type="term" value="F:FAD binding"/>
    <property type="evidence" value="ECO:0007669"/>
    <property type="project" value="InterPro"/>
</dbReference>
<evidence type="ECO:0000313" key="2">
    <source>
        <dbReference type="EMBL" id="SVB18681.1"/>
    </source>
</evidence>
<dbReference type="Gene3D" id="3.30.465.10">
    <property type="match status" value="1"/>
</dbReference>
<dbReference type="EMBL" id="UINC01031906">
    <property type="protein sequence ID" value="SVB18681.1"/>
    <property type="molecule type" value="Genomic_DNA"/>
</dbReference>
<dbReference type="InterPro" id="IPR036318">
    <property type="entry name" value="FAD-bd_PCMH-like_sf"/>
</dbReference>
<dbReference type="InterPro" id="IPR016169">
    <property type="entry name" value="FAD-bd_PCMH_sub2"/>
</dbReference>
<dbReference type="PROSITE" id="PS51387">
    <property type="entry name" value="FAD_PCMH"/>
    <property type="match status" value="1"/>
</dbReference>
<organism evidence="2">
    <name type="scientific">marine metagenome</name>
    <dbReference type="NCBI Taxonomy" id="408172"/>
    <lineage>
        <taxon>unclassified sequences</taxon>
        <taxon>metagenomes</taxon>
        <taxon>ecological metagenomes</taxon>
    </lineage>
</organism>